<gene>
    <name evidence="1" type="ORF">Aiant_85420</name>
</gene>
<protein>
    <submittedName>
        <fullName evidence="1">Uncharacterized protein</fullName>
    </submittedName>
</protein>
<evidence type="ECO:0000313" key="2">
    <source>
        <dbReference type="Proteomes" id="UP000676967"/>
    </source>
</evidence>
<reference evidence="1 2" key="1">
    <citation type="submission" date="2020-08" db="EMBL/GenBank/DDBJ databases">
        <title>Whole genome shotgun sequence of Actinoplanes ianthinogenes NBRC 13996.</title>
        <authorList>
            <person name="Komaki H."/>
            <person name="Tamura T."/>
        </authorList>
    </citation>
    <scope>NUCLEOTIDE SEQUENCE [LARGE SCALE GENOMIC DNA]</scope>
    <source>
        <strain evidence="1 2">NBRC 13996</strain>
    </source>
</reference>
<accession>A0ABN6CRZ0</accession>
<evidence type="ECO:0000313" key="1">
    <source>
        <dbReference type="EMBL" id="BCJ47885.1"/>
    </source>
</evidence>
<keyword evidence="2" id="KW-1185">Reference proteome</keyword>
<sequence>MLPSESVTTALADLAGDGGEPRTLREEAVVTRFADILGWGWYSWRLAADAVAAGDFGAADEILRTKLTFTRADGNPYLWEFRKDVRLAEDSRKFGQWVASDGFTLAFAPVVEALRKAGAQAHEAISAVRSGDAELARLRERAAAGGSARTAWGARRLERKAAAAESRIAELSDERPERVARAQRIVAGFVADVAVAAARFEAAFQVDCHRAPPTENAA</sequence>
<proteinExistence type="predicted"/>
<dbReference type="EMBL" id="AP023356">
    <property type="protein sequence ID" value="BCJ47885.1"/>
    <property type="molecule type" value="Genomic_DNA"/>
</dbReference>
<name>A0ABN6CRZ0_9ACTN</name>
<organism evidence="1 2">
    <name type="scientific">Actinoplanes ianthinogenes</name>
    <dbReference type="NCBI Taxonomy" id="122358"/>
    <lineage>
        <taxon>Bacteria</taxon>
        <taxon>Bacillati</taxon>
        <taxon>Actinomycetota</taxon>
        <taxon>Actinomycetes</taxon>
        <taxon>Micromonosporales</taxon>
        <taxon>Micromonosporaceae</taxon>
        <taxon>Actinoplanes</taxon>
    </lineage>
</organism>
<dbReference type="Proteomes" id="UP000676967">
    <property type="component" value="Chromosome"/>
</dbReference>
<dbReference type="RefSeq" id="WP_189330237.1">
    <property type="nucleotide sequence ID" value="NZ_AP023356.1"/>
</dbReference>